<evidence type="ECO:0000313" key="2">
    <source>
        <dbReference type="Proteomes" id="UP001501170"/>
    </source>
</evidence>
<sequence length="87" mass="8809">MLAYTTRPGSDGAASGVEALGSADVDTGVLDTATEPVGSVEPHPARAIIAADARSDVAIRNLEVFITCPVLGPTTAVGFTVVYAHRA</sequence>
<proteinExistence type="predicted"/>
<accession>A0ABN3I216</accession>
<comment type="caution">
    <text evidence="1">The sequence shown here is derived from an EMBL/GenBank/DDBJ whole genome shotgun (WGS) entry which is preliminary data.</text>
</comment>
<organism evidence="1 2">
    <name type="scientific">Gordonia cholesterolivorans</name>
    <dbReference type="NCBI Taxonomy" id="559625"/>
    <lineage>
        <taxon>Bacteria</taxon>
        <taxon>Bacillati</taxon>
        <taxon>Actinomycetota</taxon>
        <taxon>Actinomycetes</taxon>
        <taxon>Mycobacteriales</taxon>
        <taxon>Gordoniaceae</taxon>
        <taxon>Gordonia</taxon>
    </lineage>
</organism>
<dbReference type="EMBL" id="BAAARB010000028">
    <property type="protein sequence ID" value="GAA2392463.1"/>
    <property type="molecule type" value="Genomic_DNA"/>
</dbReference>
<protein>
    <submittedName>
        <fullName evidence="1">Uncharacterized protein</fullName>
    </submittedName>
</protein>
<name>A0ABN3I216_9ACTN</name>
<reference evidence="1 2" key="1">
    <citation type="journal article" date="2019" name="Int. J. Syst. Evol. Microbiol.">
        <title>The Global Catalogue of Microorganisms (GCM) 10K type strain sequencing project: providing services to taxonomists for standard genome sequencing and annotation.</title>
        <authorList>
            <consortium name="The Broad Institute Genomics Platform"/>
            <consortium name="The Broad Institute Genome Sequencing Center for Infectious Disease"/>
            <person name="Wu L."/>
            <person name="Ma J."/>
        </authorList>
    </citation>
    <scope>NUCLEOTIDE SEQUENCE [LARGE SCALE GENOMIC DNA]</scope>
    <source>
        <strain evidence="1 2">JCM 16227</strain>
    </source>
</reference>
<keyword evidence="2" id="KW-1185">Reference proteome</keyword>
<evidence type="ECO:0000313" key="1">
    <source>
        <dbReference type="EMBL" id="GAA2392463.1"/>
    </source>
</evidence>
<dbReference type="Proteomes" id="UP001501170">
    <property type="component" value="Unassembled WGS sequence"/>
</dbReference>
<gene>
    <name evidence="1" type="ORF">GCM10009855_35400</name>
</gene>